<protein>
    <recommendedName>
        <fullName evidence="2 15">ATP-dependent DNA helicase RecG</fullName>
        <ecNumber evidence="13 15">5.6.2.4</ecNumber>
    </recommendedName>
</protein>
<dbReference type="InterPro" id="IPR004609">
    <property type="entry name" value="ATP-dep_DNA_helicase_RecG"/>
</dbReference>
<comment type="function">
    <text evidence="15">Plays a critical role in recombination and DNA repair. Helps process Holliday junction intermediates to mature products by catalyzing branch migration. Has replication fork regression activity, unwinds stalled or blocked replication forks to make a HJ that can be resolved. Has a DNA unwinding activity characteristic of a DNA helicase with 3'-5' polarity.</text>
</comment>
<dbReference type="InterPro" id="IPR011545">
    <property type="entry name" value="DEAD/DEAH_box_helicase_dom"/>
</dbReference>
<dbReference type="Pfam" id="PF19833">
    <property type="entry name" value="RecG_dom3_C"/>
    <property type="match status" value="1"/>
</dbReference>
<reference evidence="16 17" key="1">
    <citation type="journal article" date="2016" name="Genome Announc.">
        <title>Complete Genome Sequences of Aerococcus christensenii CCUG 28831T, Aerococcus sanguinicola CCUG 43001T, Aerococcus urinae CCUG 36881T, Aerococcus urinaeequi CCUG 28094T, Aerococcus urinaehominis CCUG 42038 BT, and Aerococcus viridans CCUG 4311T.</title>
        <authorList>
            <person name="Carkaci D."/>
            <person name="Dargis R."/>
            <person name="Nielsen X.C."/>
            <person name="Skovgaard O."/>
            <person name="Fuursted K."/>
            <person name="Christensen J.J."/>
        </authorList>
    </citation>
    <scope>NUCLEOTIDE SEQUENCE [LARGE SCALE GENOMIC DNA]</scope>
    <source>
        <strain evidence="16 17">CCUG42038B</strain>
    </source>
</reference>
<dbReference type="GO" id="GO:0003677">
    <property type="term" value="F:DNA binding"/>
    <property type="evidence" value="ECO:0007669"/>
    <property type="project" value="UniProtKB-KW"/>
</dbReference>
<organism evidence="16 17">
    <name type="scientific">Aerococcus urinaehominis</name>
    <dbReference type="NCBI Taxonomy" id="128944"/>
    <lineage>
        <taxon>Bacteria</taxon>
        <taxon>Bacillati</taxon>
        <taxon>Bacillota</taxon>
        <taxon>Bacilli</taxon>
        <taxon>Lactobacillales</taxon>
        <taxon>Aerococcaceae</taxon>
        <taxon>Aerococcus</taxon>
    </lineage>
</organism>
<dbReference type="PROSITE" id="PS51192">
    <property type="entry name" value="HELICASE_ATP_BIND_1"/>
    <property type="match status" value="1"/>
</dbReference>
<name>A0A109RHK0_9LACT</name>
<dbReference type="GO" id="GO:0005524">
    <property type="term" value="F:ATP binding"/>
    <property type="evidence" value="ECO:0007669"/>
    <property type="project" value="UniProtKB-KW"/>
</dbReference>
<evidence type="ECO:0000313" key="16">
    <source>
        <dbReference type="EMBL" id="AMB98966.1"/>
    </source>
</evidence>
<evidence type="ECO:0000256" key="6">
    <source>
        <dbReference type="ARBA" id="ARBA00022806"/>
    </source>
</evidence>
<evidence type="ECO:0000256" key="2">
    <source>
        <dbReference type="ARBA" id="ARBA00017846"/>
    </source>
</evidence>
<evidence type="ECO:0000256" key="8">
    <source>
        <dbReference type="ARBA" id="ARBA00023125"/>
    </source>
</evidence>
<dbReference type="CDD" id="cd04488">
    <property type="entry name" value="RecG_wedge_OBF"/>
    <property type="match status" value="1"/>
</dbReference>
<dbReference type="SMART" id="SM00487">
    <property type="entry name" value="DEXDc"/>
    <property type="match status" value="1"/>
</dbReference>
<dbReference type="EC" id="5.6.2.4" evidence="13 15"/>
<dbReference type="Pfam" id="PF00271">
    <property type="entry name" value="Helicase_C"/>
    <property type="match status" value="1"/>
</dbReference>
<dbReference type="KEGG" id="auh:AWM75_02670"/>
<dbReference type="EMBL" id="CP014163">
    <property type="protein sequence ID" value="AMB98966.1"/>
    <property type="molecule type" value="Genomic_DNA"/>
</dbReference>
<evidence type="ECO:0000256" key="10">
    <source>
        <dbReference type="ARBA" id="ARBA00023204"/>
    </source>
</evidence>
<accession>A0A109RHK0</accession>
<evidence type="ECO:0000256" key="12">
    <source>
        <dbReference type="ARBA" id="ARBA00034617"/>
    </source>
</evidence>
<evidence type="ECO:0000256" key="4">
    <source>
        <dbReference type="ARBA" id="ARBA00022763"/>
    </source>
</evidence>
<comment type="catalytic activity">
    <reaction evidence="14 15">
        <text>ATP + H2O = ADP + phosphate + H(+)</text>
        <dbReference type="Rhea" id="RHEA:13065"/>
        <dbReference type="ChEBI" id="CHEBI:15377"/>
        <dbReference type="ChEBI" id="CHEBI:15378"/>
        <dbReference type="ChEBI" id="CHEBI:30616"/>
        <dbReference type="ChEBI" id="CHEBI:43474"/>
        <dbReference type="ChEBI" id="CHEBI:456216"/>
        <dbReference type="EC" id="5.6.2.4"/>
    </reaction>
</comment>
<dbReference type="RefSeq" id="WP_067977909.1">
    <property type="nucleotide sequence ID" value="NZ_CP014163.1"/>
</dbReference>
<sequence>MKSLLDPVTVLKGVGQAKADLLAKLNITTIQDLLYHFPFRYQDISVKDLHQLVDGQEATLAGIVRTEPVVQYYGGKKSRLSVRLAVGPDLVQVTIFNQPYLKKNFVIGESVYVYGKYEAGRQQLLAYRVFNHHQEDDQMAAIYPTTAKLSQKTIQDLVTQALVGYQDLIPEILPQAISDHYQLMGHRQAVGQVHFPDSEAASLQARRQIKYQEFFLYQLGLQWRRLSQRQHELGAQIRYNNQELIAFIQTIPFELTSDQKKVVNEICADLRQTYPMNRLLQGDVGSGKTIVATIAIYATAIAGYQSALMVPTEILADQHFQSIQAIFDQTPVQVALLTGSTKAKDRRQILAGLAEGSIHVVVGTHALIQDDVAFRRLGLAIIDEQHRFGVNQRAALRQKSQEEAANLLYMTATPIPRTLEITIMGDMDVSKIKALPSGRQPIQTLWVRPSQADRVQDQVWGQLKAGHQVYIICPLIQESESLEVQNAENIYQDYQAQYGDYFGVGLLHGKMTNEEKDQVMADFQANRCQILVATTVVEVGVNVPNATFMVILDADRFGLAQLHQLRGRIGRGAWASTCVLIADPKTENGKQRMQIMTQSTDGFYLSQQDLELRGAGDYFGTKQSGLPRFKLADPIGDQVMLGYARRDAGQVARDMQANPQLYPQLQAWLSQQAKNFNQ</sequence>
<dbReference type="STRING" id="128944.AWM75_02670"/>
<evidence type="ECO:0000256" key="1">
    <source>
        <dbReference type="ARBA" id="ARBA00007504"/>
    </source>
</evidence>
<dbReference type="InterPro" id="IPR045562">
    <property type="entry name" value="RecG_dom3_C"/>
</dbReference>
<dbReference type="SUPFAM" id="SSF52540">
    <property type="entry name" value="P-loop containing nucleoside triphosphate hydrolases"/>
    <property type="match status" value="2"/>
</dbReference>
<keyword evidence="4 15" id="KW-0227">DNA damage</keyword>
<keyword evidence="9 15" id="KW-0233">DNA recombination</keyword>
<gene>
    <name evidence="16" type="ORF">AWM75_02670</name>
</gene>
<keyword evidence="17" id="KW-1185">Reference proteome</keyword>
<keyword evidence="11" id="KW-0413">Isomerase</keyword>
<evidence type="ECO:0000256" key="15">
    <source>
        <dbReference type="RuleBase" id="RU363016"/>
    </source>
</evidence>
<dbReference type="GO" id="GO:0016887">
    <property type="term" value="F:ATP hydrolysis activity"/>
    <property type="evidence" value="ECO:0007669"/>
    <property type="project" value="RHEA"/>
</dbReference>
<dbReference type="InterPro" id="IPR012340">
    <property type="entry name" value="NA-bd_OB-fold"/>
</dbReference>
<dbReference type="InterPro" id="IPR027417">
    <property type="entry name" value="P-loop_NTPase"/>
</dbReference>
<evidence type="ECO:0000256" key="3">
    <source>
        <dbReference type="ARBA" id="ARBA00022741"/>
    </source>
</evidence>
<evidence type="ECO:0000256" key="11">
    <source>
        <dbReference type="ARBA" id="ARBA00023235"/>
    </source>
</evidence>
<dbReference type="Gene3D" id="2.40.50.140">
    <property type="entry name" value="Nucleic acid-binding proteins"/>
    <property type="match status" value="1"/>
</dbReference>
<evidence type="ECO:0000256" key="14">
    <source>
        <dbReference type="ARBA" id="ARBA00048988"/>
    </source>
</evidence>
<dbReference type="GO" id="GO:0006310">
    <property type="term" value="P:DNA recombination"/>
    <property type="evidence" value="ECO:0007669"/>
    <property type="project" value="UniProtKB-UniRule"/>
</dbReference>
<dbReference type="PANTHER" id="PTHR47964">
    <property type="entry name" value="ATP-DEPENDENT DNA HELICASE HOMOLOG RECG, CHLOROPLASTIC"/>
    <property type="match status" value="1"/>
</dbReference>
<keyword evidence="3 15" id="KW-0547">Nucleotide-binding</keyword>
<dbReference type="NCBIfam" id="NF008165">
    <property type="entry name" value="PRK10917.1-3"/>
    <property type="match status" value="1"/>
</dbReference>
<dbReference type="Proteomes" id="UP000062260">
    <property type="component" value="Chromosome"/>
</dbReference>
<dbReference type="GO" id="GO:0006281">
    <property type="term" value="P:DNA repair"/>
    <property type="evidence" value="ECO:0007669"/>
    <property type="project" value="UniProtKB-UniRule"/>
</dbReference>
<comment type="catalytic activity">
    <reaction evidence="12 15">
        <text>Couples ATP hydrolysis with the unwinding of duplex DNA by translocating in the 3'-5' direction.</text>
        <dbReference type="EC" id="5.6.2.4"/>
    </reaction>
</comment>
<keyword evidence="8" id="KW-0238">DNA-binding</keyword>
<evidence type="ECO:0000256" key="5">
    <source>
        <dbReference type="ARBA" id="ARBA00022801"/>
    </source>
</evidence>
<dbReference type="OrthoDB" id="9804325at2"/>
<keyword evidence="5 15" id="KW-0378">Hydrolase</keyword>
<dbReference type="CDD" id="cd17992">
    <property type="entry name" value="DEXHc_RecG"/>
    <property type="match status" value="1"/>
</dbReference>
<dbReference type="Gene3D" id="3.40.50.300">
    <property type="entry name" value="P-loop containing nucleotide triphosphate hydrolases"/>
    <property type="match status" value="2"/>
</dbReference>
<dbReference type="PANTHER" id="PTHR47964:SF1">
    <property type="entry name" value="ATP-DEPENDENT DNA HELICASE HOMOLOG RECG, CHLOROPLASTIC"/>
    <property type="match status" value="1"/>
</dbReference>
<evidence type="ECO:0000256" key="9">
    <source>
        <dbReference type="ARBA" id="ARBA00023172"/>
    </source>
</evidence>
<dbReference type="Pfam" id="PF00270">
    <property type="entry name" value="DEAD"/>
    <property type="match status" value="1"/>
</dbReference>
<dbReference type="AlphaFoldDB" id="A0A109RHK0"/>
<dbReference type="SUPFAM" id="SSF50249">
    <property type="entry name" value="Nucleic acid-binding proteins"/>
    <property type="match status" value="1"/>
</dbReference>
<keyword evidence="7 15" id="KW-0067">ATP-binding</keyword>
<proteinExistence type="inferred from homology"/>
<dbReference type="PROSITE" id="PS51194">
    <property type="entry name" value="HELICASE_CTER"/>
    <property type="match status" value="1"/>
</dbReference>
<evidence type="ECO:0000256" key="7">
    <source>
        <dbReference type="ARBA" id="ARBA00022840"/>
    </source>
</evidence>
<keyword evidence="6 15" id="KW-0347">Helicase</keyword>
<evidence type="ECO:0000313" key="17">
    <source>
        <dbReference type="Proteomes" id="UP000062260"/>
    </source>
</evidence>
<keyword evidence="10 15" id="KW-0234">DNA repair</keyword>
<dbReference type="Pfam" id="PF17191">
    <property type="entry name" value="RecG_wedge"/>
    <property type="match status" value="1"/>
</dbReference>
<dbReference type="SMART" id="SM00490">
    <property type="entry name" value="HELICc"/>
    <property type="match status" value="1"/>
</dbReference>
<dbReference type="InterPro" id="IPR033454">
    <property type="entry name" value="RecG_wedge"/>
</dbReference>
<dbReference type="NCBIfam" id="NF008168">
    <property type="entry name" value="PRK10917.2-2"/>
    <property type="match status" value="1"/>
</dbReference>
<reference evidence="17" key="2">
    <citation type="submission" date="2016-01" db="EMBL/GenBank/DDBJ databases">
        <title>Six Aerococcus type strain genome sequencing and assembly using PacBio and Illumina Hiseq.</title>
        <authorList>
            <person name="Carkaci D."/>
            <person name="Dargis R."/>
            <person name="Nielsen X.C."/>
            <person name="Skovgaard O."/>
            <person name="Fuursted K."/>
            <person name="Christensen J.J."/>
        </authorList>
    </citation>
    <scope>NUCLEOTIDE SEQUENCE [LARGE SCALE GENOMIC DNA]</scope>
    <source>
        <strain evidence="17">CCUG42038B</strain>
    </source>
</reference>
<dbReference type="InterPro" id="IPR014001">
    <property type="entry name" value="Helicase_ATP-bd"/>
</dbReference>
<dbReference type="InterPro" id="IPR047112">
    <property type="entry name" value="RecG/Mfd"/>
</dbReference>
<dbReference type="NCBIfam" id="TIGR00643">
    <property type="entry name" value="recG"/>
    <property type="match status" value="1"/>
</dbReference>
<comment type="similarity">
    <text evidence="1 15">Belongs to the helicase family. RecG subfamily.</text>
</comment>
<dbReference type="GO" id="GO:0043138">
    <property type="term" value="F:3'-5' DNA helicase activity"/>
    <property type="evidence" value="ECO:0007669"/>
    <property type="project" value="UniProtKB-EC"/>
</dbReference>
<evidence type="ECO:0000256" key="13">
    <source>
        <dbReference type="ARBA" id="ARBA00034808"/>
    </source>
</evidence>
<dbReference type="InterPro" id="IPR001650">
    <property type="entry name" value="Helicase_C-like"/>
</dbReference>